<feature type="region of interest" description="Disordered" evidence="1">
    <location>
        <begin position="99"/>
        <end position="136"/>
    </location>
</feature>
<dbReference type="EMBL" id="RQTK01000326">
    <property type="protein sequence ID" value="RUS81637.1"/>
    <property type="molecule type" value="Genomic_DNA"/>
</dbReference>
<evidence type="ECO:0000313" key="2">
    <source>
        <dbReference type="EMBL" id="RUS81637.1"/>
    </source>
</evidence>
<name>A0A433TJ71_ELYCH</name>
<evidence type="ECO:0000313" key="3">
    <source>
        <dbReference type="Proteomes" id="UP000271974"/>
    </source>
</evidence>
<feature type="region of interest" description="Disordered" evidence="1">
    <location>
        <begin position="853"/>
        <end position="883"/>
    </location>
</feature>
<feature type="region of interest" description="Disordered" evidence="1">
    <location>
        <begin position="957"/>
        <end position="991"/>
    </location>
</feature>
<feature type="compositionally biased region" description="Acidic residues" evidence="1">
    <location>
        <begin position="655"/>
        <end position="664"/>
    </location>
</feature>
<keyword evidence="3" id="KW-1185">Reference proteome</keyword>
<feature type="compositionally biased region" description="Polar residues" evidence="1">
    <location>
        <begin position="1121"/>
        <end position="1134"/>
    </location>
</feature>
<accession>A0A433TJ71</accession>
<feature type="compositionally biased region" description="Polar residues" evidence="1">
    <location>
        <begin position="329"/>
        <end position="350"/>
    </location>
</feature>
<organism evidence="2 3">
    <name type="scientific">Elysia chlorotica</name>
    <name type="common">Eastern emerald elysia</name>
    <name type="synonym">Sea slug</name>
    <dbReference type="NCBI Taxonomy" id="188477"/>
    <lineage>
        <taxon>Eukaryota</taxon>
        <taxon>Metazoa</taxon>
        <taxon>Spiralia</taxon>
        <taxon>Lophotrochozoa</taxon>
        <taxon>Mollusca</taxon>
        <taxon>Gastropoda</taxon>
        <taxon>Heterobranchia</taxon>
        <taxon>Euthyneura</taxon>
        <taxon>Panpulmonata</taxon>
        <taxon>Sacoglossa</taxon>
        <taxon>Placobranchoidea</taxon>
        <taxon>Plakobranchidae</taxon>
        <taxon>Elysia</taxon>
    </lineage>
</organism>
<feature type="compositionally biased region" description="Polar residues" evidence="1">
    <location>
        <begin position="248"/>
        <end position="258"/>
    </location>
</feature>
<sequence>MLYLSGPGVTPPFVVNVFKQHKVRKAGECAVGRCDSTLRKSLSLLCAAAQSDPDVVKTLAAYKQRWLSPVADTAPGVDGSSAPTPSPSVDALIQQTCSNNSETSDIGGSVRGGAESTGTGGGGVLKRQSNQNRNPLKARKVCFGATHFSDSDLRKQVGDAARDSRHDGRHDGRHDTGLEDAESRDRRVKLHDEAGSPSHTATQRQGSPWRSMSPVGDHNSPASSPRKTYKDKYGSDQGSAFPDRELENFSSGGKSQTACIEGSSKRRKKDGSCERHLKSDDLGIKQKSDDSNSRQRLDQKTKSGPGASESYTISPGGKGRSFLLRDSGDNASPQDSRDATNMLNASTRYGYSSPVGTKAKDSNLGATDHKQRETRFADTNLSMKPVQTAMHTTRDSRVRQGAAKTLAIGLSPTSIHNRTDNSCAEKIEKYLGHELDSEQSTSASESDGSERQGDSRGKVKVEQQVQKMRVIEATPKPKQGAKPKSPDGRAAVKTPTKPKVSTHISKSRETTASDTGRRRVAFSVEEGNSSQKSETRSRGSPAFASQPDSTKHDRGILKKPKDSGRPVKAVSAREEKGTANRSRLDQRSQAGDDESQTASLTDTERVQPRGWGERGAPHAETGSKAVRDARASSQEGSESGQSGSSSETSVSSEEGTQDGEDDPWLTDKLEQLSRDDAKMQNFMKEQKRQLEEEDRMNHLISKYANTRRGLSTLSKNFNNSETGVQVGADLSREDVVAVVHDMADGSGKADRLEFDAECRPNIDTGRQVCAPLGENPRQLKVCTVHPIPTDPTELAHNGNVEEPSVNCASGVTHVNRDATDDGHKQHLDAAQMARLRQFEVTAGQFVVCASKGVTPESRSREKRSSRGGESDAQSENRRPPVRCEWSAQRYSKSQTDANNNLSTLDTAPVAVMSGERTDPVRQDPLLLGAHLDSSARIDASSVNDKVVDCHSATPEHALSAHHQDQGLKDSMLSNLPRTKSSNRDSTSSLGLFGSTGKPCSCQEQGKSKDCSDQTNGYQVKDKPWLRDTGYECYSIEEKMFLPDPNLLNADTELNQANSNEARQEKPLKSCLKKRMWDDLGGAYEKRVFIDEAIRKKVSTVNDVLRSLDGEKYSDRQHVTEGDTSSTKACQTLTQRPRRRSSPTSGGCHADQYHRVPSKQRKHVQFQEPVRFEHCDGLWLRDSAGRYLPQRDGRNLNLSNNSCTADCSGVSDWGVVDLVSDSARPRPANHVTRFVQVCLVLKQRDVESLFDSIDKIVPFNNTTRRDSENVDVMVKSDIQNRQAYCSRILKQRLHKSFVICVVI</sequence>
<comment type="caution">
    <text evidence="2">The sequence shown here is derived from an EMBL/GenBank/DDBJ whole genome shotgun (WGS) entry which is preliminary data.</text>
</comment>
<feature type="region of interest" description="Disordered" evidence="1">
    <location>
        <begin position="1114"/>
        <end position="1151"/>
    </location>
</feature>
<evidence type="ECO:0000256" key="1">
    <source>
        <dbReference type="SAM" id="MobiDB-lite"/>
    </source>
</evidence>
<feature type="compositionally biased region" description="Basic and acidic residues" evidence="1">
    <location>
        <begin position="154"/>
        <end position="194"/>
    </location>
</feature>
<feature type="compositionally biased region" description="Basic and acidic residues" evidence="1">
    <location>
        <begin position="448"/>
        <end position="461"/>
    </location>
</feature>
<dbReference type="OrthoDB" id="10679660at2759"/>
<feature type="compositionally biased region" description="Basic and acidic residues" evidence="1">
    <location>
        <begin position="857"/>
        <end position="878"/>
    </location>
</feature>
<feature type="compositionally biased region" description="Basic and acidic residues" evidence="1">
    <location>
        <begin position="602"/>
        <end position="617"/>
    </location>
</feature>
<feature type="region of interest" description="Disordered" evidence="1">
    <location>
        <begin position="154"/>
        <end position="664"/>
    </location>
</feature>
<feature type="compositionally biased region" description="Basic and acidic residues" evidence="1">
    <location>
        <begin position="549"/>
        <end position="586"/>
    </location>
</feature>
<feature type="compositionally biased region" description="Basic and acidic residues" evidence="1">
    <location>
        <begin position="417"/>
        <end position="436"/>
    </location>
</feature>
<gene>
    <name evidence="2" type="ORF">EGW08_010600</name>
</gene>
<feature type="compositionally biased region" description="Basic and acidic residues" evidence="1">
    <location>
        <begin position="270"/>
        <end position="301"/>
    </location>
</feature>
<feature type="compositionally biased region" description="Basic and acidic residues" evidence="1">
    <location>
        <begin position="367"/>
        <end position="376"/>
    </location>
</feature>
<feature type="compositionally biased region" description="Basic and acidic residues" evidence="1">
    <location>
        <begin position="506"/>
        <end position="517"/>
    </location>
</feature>
<feature type="region of interest" description="Disordered" evidence="1">
    <location>
        <begin position="996"/>
        <end position="1015"/>
    </location>
</feature>
<proteinExistence type="predicted"/>
<feature type="compositionally biased region" description="Low complexity" evidence="1">
    <location>
        <begin position="632"/>
        <end position="654"/>
    </location>
</feature>
<feature type="compositionally biased region" description="Polar residues" evidence="1">
    <location>
        <begin position="197"/>
        <end position="210"/>
    </location>
</feature>
<protein>
    <submittedName>
        <fullName evidence="2">Uncharacterized protein</fullName>
    </submittedName>
</protein>
<reference evidence="2 3" key="1">
    <citation type="submission" date="2019-01" db="EMBL/GenBank/DDBJ databases">
        <title>A draft genome assembly of the solar-powered sea slug Elysia chlorotica.</title>
        <authorList>
            <person name="Cai H."/>
            <person name="Li Q."/>
            <person name="Fang X."/>
            <person name="Li J."/>
            <person name="Curtis N.E."/>
            <person name="Altenburger A."/>
            <person name="Shibata T."/>
            <person name="Feng M."/>
            <person name="Maeda T."/>
            <person name="Schwartz J.A."/>
            <person name="Shigenobu S."/>
            <person name="Lundholm N."/>
            <person name="Nishiyama T."/>
            <person name="Yang H."/>
            <person name="Hasebe M."/>
            <person name="Li S."/>
            <person name="Pierce S.K."/>
            <person name="Wang J."/>
        </authorList>
    </citation>
    <scope>NUCLEOTIDE SEQUENCE [LARGE SCALE GENOMIC DNA]</scope>
    <source>
        <strain evidence="2">EC2010</strain>
        <tissue evidence="2">Whole organism of an adult</tissue>
    </source>
</reference>
<dbReference type="Proteomes" id="UP000271974">
    <property type="component" value="Unassembled WGS sequence"/>
</dbReference>